<dbReference type="PROSITE" id="PS51767">
    <property type="entry name" value="PEPTIDASE_A1"/>
    <property type="match status" value="1"/>
</dbReference>
<gene>
    <name evidence="6" type="ORF">BDV24DRAFT_177295</name>
</gene>
<dbReference type="Gene3D" id="2.40.70.10">
    <property type="entry name" value="Acid Proteases"/>
    <property type="match status" value="2"/>
</dbReference>
<dbReference type="GO" id="GO:0006508">
    <property type="term" value="P:proteolysis"/>
    <property type="evidence" value="ECO:0007669"/>
    <property type="project" value="UniProtKB-KW"/>
</dbReference>
<evidence type="ECO:0000256" key="4">
    <source>
        <dbReference type="ARBA" id="ARBA00022801"/>
    </source>
</evidence>
<dbReference type="OrthoDB" id="2747330at2759"/>
<dbReference type="AlphaFoldDB" id="A0A5N6XXK2"/>
<reference evidence="6" key="1">
    <citation type="submission" date="2019-04" db="EMBL/GenBank/DDBJ databases">
        <title>Friends and foes A comparative genomics study of 23 Aspergillus species from section Flavi.</title>
        <authorList>
            <consortium name="DOE Joint Genome Institute"/>
            <person name="Kjaerbolling I."/>
            <person name="Vesth T."/>
            <person name="Frisvad J.C."/>
            <person name="Nybo J.L."/>
            <person name="Theobald S."/>
            <person name="Kildgaard S."/>
            <person name="Isbrandt T."/>
            <person name="Kuo A."/>
            <person name="Sato A."/>
            <person name="Lyhne E.K."/>
            <person name="Kogle M.E."/>
            <person name="Wiebenga A."/>
            <person name="Kun R.S."/>
            <person name="Lubbers R.J."/>
            <person name="Makela M.R."/>
            <person name="Barry K."/>
            <person name="Chovatia M."/>
            <person name="Clum A."/>
            <person name="Daum C."/>
            <person name="Haridas S."/>
            <person name="He G."/>
            <person name="LaButti K."/>
            <person name="Lipzen A."/>
            <person name="Mondo S."/>
            <person name="Riley R."/>
            <person name="Salamov A."/>
            <person name="Simmons B.A."/>
            <person name="Magnuson J.K."/>
            <person name="Henrissat B."/>
            <person name="Mortensen U.H."/>
            <person name="Larsen T.O."/>
            <person name="Devries R.P."/>
            <person name="Grigoriev I.V."/>
            <person name="Machida M."/>
            <person name="Baker S.E."/>
            <person name="Andersen M.R."/>
        </authorList>
    </citation>
    <scope>NUCLEOTIDE SEQUENCE</scope>
    <source>
        <strain evidence="6">CBS 117612</strain>
    </source>
</reference>
<dbReference type="Pfam" id="PF00026">
    <property type="entry name" value="Asp"/>
    <property type="match status" value="1"/>
</dbReference>
<evidence type="ECO:0000256" key="3">
    <source>
        <dbReference type="ARBA" id="ARBA00022750"/>
    </source>
</evidence>
<feature type="domain" description="Peptidase A1" evidence="5">
    <location>
        <begin position="64"/>
        <end position="345"/>
    </location>
</feature>
<comment type="similarity">
    <text evidence="1">Belongs to the peptidase A1 family.</text>
</comment>
<dbReference type="Proteomes" id="UP000325558">
    <property type="component" value="Unassembled WGS sequence"/>
</dbReference>
<proteinExistence type="inferred from homology"/>
<evidence type="ECO:0000313" key="6">
    <source>
        <dbReference type="EMBL" id="KAE8337832.1"/>
    </source>
</evidence>
<dbReference type="InterPro" id="IPR001461">
    <property type="entry name" value="Aspartic_peptidase_A1"/>
</dbReference>
<dbReference type="InterPro" id="IPR034163">
    <property type="entry name" value="Aspergillopepsin-like_cat_dom"/>
</dbReference>
<dbReference type="CDD" id="cd06097">
    <property type="entry name" value="Aspergillopepsin_like"/>
    <property type="match status" value="1"/>
</dbReference>
<keyword evidence="4" id="KW-0378">Hydrolase</keyword>
<dbReference type="FunFam" id="2.40.70.10:FF:000092">
    <property type="entry name" value="Aspartic endopeptidase (AP1)"/>
    <property type="match status" value="1"/>
</dbReference>
<evidence type="ECO:0000256" key="1">
    <source>
        <dbReference type="ARBA" id="ARBA00007447"/>
    </source>
</evidence>
<dbReference type="SUPFAM" id="SSF50630">
    <property type="entry name" value="Acid proteases"/>
    <property type="match status" value="1"/>
</dbReference>
<dbReference type="EMBL" id="ML737175">
    <property type="protein sequence ID" value="KAE8337832.1"/>
    <property type="molecule type" value="Genomic_DNA"/>
</dbReference>
<evidence type="ECO:0000256" key="2">
    <source>
        <dbReference type="ARBA" id="ARBA00022670"/>
    </source>
</evidence>
<protein>
    <recommendedName>
        <fullName evidence="5">Peptidase A1 domain-containing protein</fullName>
    </recommendedName>
</protein>
<sequence length="345" mass="37323">MMYRFTPTKGGPYFVSSSIHQTGRQYANQPIGGKAQVQHVLRKRVAGAQTGKVPADDPQNDSLYLAPVSIGTPAQTVNLDFDTGSADLWVWSTNLPSGIIDKHENGNVFNPTKSSTFKELPGSLWEISFGDGSASGAVVGTDTIVLGGLKVKNQAIELADTLSAQFQQGTGDGLLGLAFSNINTVQPQAVRTPVENMVAQDDIPHSAELFTAKLSSWRDADEPDRGASFYTFGFIEQETVTASGEDVHYTPIDNTQGFWLFDSASATVNGTSITRRGNRATADTVTTLALVDDETCQAIYDAIHGAYYDKDSQGYLYPSNTTEDKLPKENLNFIKIKLGFIYKGI</sequence>
<organism evidence="6">
    <name type="scientific">Aspergillus arachidicola</name>
    <dbReference type="NCBI Taxonomy" id="656916"/>
    <lineage>
        <taxon>Eukaryota</taxon>
        <taxon>Fungi</taxon>
        <taxon>Dikarya</taxon>
        <taxon>Ascomycota</taxon>
        <taxon>Pezizomycotina</taxon>
        <taxon>Eurotiomycetes</taxon>
        <taxon>Eurotiomycetidae</taxon>
        <taxon>Eurotiales</taxon>
        <taxon>Aspergillaceae</taxon>
        <taxon>Aspergillus</taxon>
        <taxon>Aspergillus subgen. Circumdati</taxon>
    </lineage>
</organism>
<dbReference type="InterPro" id="IPR021109">
    <property type="entry name" value="Peptidase_aspartic_dom_sf"/>
</dbReference>
<dbReference type="PRINTS" id="PR00792">
    <property type="entry name" value="PEPSIN"/>
</dbReference>
<dbReference type="GO" id="GO:0004190">
    <property type="term" value="F:aspartic-type endopeptidase activity"/>
    <property type="evidence" value="ECO:0007669"/>
    <property type="project" value="UniProtKB-KW"/>
</dbReference>
<evidence type="ECO:0000259" key="5">
    <source>
        <dbReference type="PROSITE" id="PS51767"/>
    </source>
</evidence>
<name>A0A5N6XXK2_9EURO</name>
<keyword evidence="2" id="KW-0645">Protease</keyword>
<dbReference type="PANTHER" id="PTHR47966">
    <property type="entry name" value="BETA-SITE APP-CLEAVING ENZYME, ISOFORM A-RELATED"/>
    <property type="match status" value="1"/>
</dbReference>
<keyword evidence="3" id="KW-0064">Aspartyl protease</keyword>
<dbReference type="InterPro" id="IPR033121">
    <property type="entry name" value="PEPTIDASE_A1"/>
</dbReference>
<accession>A0A5N6XXK2</accession>
<dbReference type="PANTHER" id="PTHR47966:SF1">
    <property type="entry name" value="ASPARTYL PROTEINASE"/>
    <property type="match status" value="1"/>
</dbReference>